<feature type="domain" description="Radical SAM core" evidence="12">
    <location>
        <begin position="152"/>
        <end position="388"/>
    </location>
</feature>
<dbReference type="InterPro" id="IPR006638">
    <property type="entry name" value="Elp3/MiaA/NifB-like_rSAM"/>
</dbReference>
<keyword evidence="4 9" id="KW-0949">S-adenosyl-L-methionine</keyword>
<feature type="binding site" evidence="9">
    <location>
        <position position="91"/>
    </location>
    <ligand>
        <name>[4Fe-4S] cluster</name>
        <dbReference type="ChEBI" id="CHEBI:49883"/>
        <label>1</label>
    </ligand>
</feature>
<dbReference type="SFLD" id="SFLDG01082">
    <property type="entry name" value="B12-binding_domain_containing"/>
    <property type="match status" value="1"/>
</dbReference>
<dbReference type="EC" id="2.8.4.3" evidence="8 9"/>
<dbReference type="NCBIfam" id="TIGR00089">
    <property type="entry name" value="MiaB/RimO family radical SAM methylthiotransferase"/>
    <property type="match status" value="1"/>
</dbReference>
<accession>A0ABW1YIY6</accession>
<dbReference type="PROSITE" id="PS51918">
    <property type="entry name" value="RADICAL_SAM"/>
    <property type="match status" value="1"/>
</dbReference>
<comment type="similarity">
    <text evidence="9">Belongs to the methylthiotransferase family. MiaB subfamily.</text>
</comment>
<dbReference type="SUPFAM" id="SSF102114">
    <property type="entry name" value="Radical SAM enzymes"/>
    <property type="match status" value="1"/>
</dbReference>
<evidence type="ECO:0000256" key="2">
    <source>
        <dbReference type="ARBA" id="ARBA00022485"/>
    </source>
</evidence>
<dbReference type="CDD" id="cd01335">
    <property type="entry name" value="Radical_SAM"/>
    <property type="match status" value="1"/>
</dbReference>
<proteinExistence type="inferred from homology"/>
<feature type="domain" description="MTTase N-terminal" evidence="11">
    <location>
        <begin position="11"/>
        <end position="128"/>
    </location>
</feature>
<comment type="caution">
    <text evidence="13">The sequence shown here is derived from an EMBL/GenBank/DDBJ whole genome shotgun (WGS) entry which is preliminary data.</text>
</comment>
<dbReference type="Pfam" id="PF00919">
    <property type="entry name" value="UPF0004"/>
    <property type="match status" value="1"/>
</dbReference>
<dbReference type="InterPro" id="IPR023404">
    <property type="entry name" value="rSAM_horseshoe"/>
</dbReference>
<keyword evidence="7 9" id="KW-0411">Iron-sulfur</keyword>
<comment type="function">
    <text evidence="1 9">Catalyzes the methylthiolation of N6-(dimethylallyl)adenosine (i(6)A), leading to the formation of 2-methylthio-N6-(dimethylallyl)adenosine (ms(2)i(6)A) at position 37 in tRNAs that read codons beginning with uridine.</text>
</comment>
<dbReference type="NCBIfam" id="TIGR01574">
    <property type="entry name" value="miaB-methiolase"/>
    <property type="match status" value="1"/>
</dbReference>
<keyword evidence="2 9" id="KW-0004">4Fe-4S</keyword>
<feature type="binding site" evidence="9">
    <location>
        <position position="173"/>
    </location>
    <ligand>
        <name>[4Fe-4S] cluster</name>
        <dbReference type="ChEBI" id="CHEBI:49883"/>
        <label>2</label>
        <note>4Fe-4S-S-AdoMet</note>
    </ligand>
</feature>
<sequence length="463" mass="51463">MSETTPKTAVKKLYIKTHGCQMNEYDSARMRDLLGESHAMVPTDDPEDADVLLVNTCSIREKAQEKLFHQLGRWKHLKEKNPSLVIGVGGCVASQEGEAIAKRAPYVDLIFGPQTLHRLPEMMETKQQKSGAVVVDVSFPEIEKFDRLPQPEAEGATAFVSIMEGCSKYCTFCVVPYTRGEEVSRPVADVLEEVAHLADQGVREVNLLGQNVNAYRAYHGEEGDDGQIVDFAELITYVAAIDGIDRIRYTTSHPVEFSDALIDVYAEVPELVNHLHLPVQSGSDRILMAMKRGHTALEYKSKIRRLKAVRPDICLSSDFIVGFPGETERDFEATMKLIQDVGFDISFSFIYSARPGTPAADLPDDTPEAIKKQRLQLLQHRINQQAAEIARRMVGNTERVLVTGVSKKDPGQLQGRTENNRVVNFRCDELALIGKFADVLIEEALPNSLRGILVASELDGPLD</sequence>
<evidence type="ECO:0000256" key="4">
    <source>
        <dbReference type="ARBA" id="ARBA00022691"/>
    </source>
</evidence>
<evidence type="ECO:0000256" key="8">
    <source>
        <dbReference type="ARBA" id="ARBA00033765"/>
    </source>
</evidence>
<keyword evidence="6 9" id="KW-0408">Iron</keyword>
<dbReference type="RefSeq" id="WP_193191998.1">
    <property type="nucleotide sequence ID" value="NZ_JACZFR010000025.1"/>
</dbReference>
<reference evidence="14" key="1">
    <citation type="journal article" date="2019" name="Int. J. Syst. Evol. Microbiol.">
        <title>The Global Catalogue of Microorganisms (GCM) 10K type strain sequencing project: providing services to taxonomists for standard genome sequencing and annotation.</title>
        <authorList>
            <consortium name="The Broad Institute Genomics Platform"/>
            <consortium name="The Broad Institute Genome Sequencing Center for Infectious Disease"/>
            <person name="Wu L."/>
            <person name="Ma J."/>
        </authorList>
    </citation>
    <scope>NUCLEOTIDE SEQUENCE [LARGE SCALE GENOMIC DNA]</scope>
    <source>
        <strain evidence="14">CGMCC 1.13718</strain>
    </source>
</reference>
<evidence type="ECO:0000259" key="12">
    <source>
        <dbReference type="PROSITE" id="PS51918"/>
    </source>
</evidence>
<dbReference type="EMBL" id="JBHSVR010000001">
    <property type="protein sequence ID" value="MFC6632660.1"/>
    <property type="molecule type" value="Genomic_DNA"/>
</dbReference>
<keyword evidence="9" id="KW-0963">Cytoplasm</keyword>
<evidence type="ECO:0000259" key="11">
    <source>
        <dbReference type="PROSITE" id="PS51449"/>
    </source>
</evidence>
<evidence type="ECO:0000256" key="1">
    <source>
        <dbReference type="ARBA" id="ARBA00003234"/>
    </source>
</evidence>
<comment type="subunit">
    <text evidence="9">Monomer.</text>
</comment>
<dbReference type="InterPro" id="IPR002792">
    <property type="entry name" value="TRAM_dom"/>
</dbReference>
<dbReference type="HAMAP" id="MF_01864">
    <property type="entry name" value="tRNA_metthiotr_MiaB"/>
    <property type="match status" value="1"/>
</dbReference>
<feature type="binding site" evidence="9">
    <location>
        <position position="166"/>
    </location>
    <ligand>
        <name>[4Fe-4S] cluster</name>
        <dbReference type="ChEBI" id="CHEBI:49883"/>
        <label>2</label>
        <note>4Fe-4S-S-AdoMet</note>
    </ligand>
</feature>
<dbReference type="PROSITE" id="PS50926">
    <property type="entry name" value="TRAM"/>
    <property type="match status" value="1"/>
</dbReference>
<feature type="binding site" evidence="9">
    <location>
        <position position="20"/>
    </location>
    <ligand>
        <name>[4Fe-4S] cluster</name>
        <dbReference type="ChEBI" id="CHEBI:49883"/>
        <label>1</label>
    </ligand>
</feature>
<dbReference type="InterPro" id="IPR007197">
    <property type="entry name" value="rSAM"/>
</dbReference>
<dbReference type="InterPro" id="IPR006463">
    <property type="entry name" value="MiaB_methiolase"/>
</dbReference>
<dbReference type="InterPro" id="IPR013848">
    <property type="entry name" value="Methylthiotransferase_N"/>
</dbReference>
<dbReference type="PROSITE" id="PS01278">
    <property type="entry name" value="MTTASE_RADICAL"/>
    <property type="match status" value="1"/>
</dbReference>
<feature type="domain" description="TRAM" evidence="10">
    <location>
        <begin position="391"/>
        <end position="455"/>
    </location>
</feature>
<feature type="binding site" evidence="9">
    <location>
        <position position="57"/>
    </location>
    <ligand>
        <name>[4Fe-4S] cluster</name>
        <dbReference type="ChEBI" id="CHEBI:49883"/>
        <label>1</label>
    </ligand>
</feature>
<dbReference type="PROSITE" id="PS51449">
    <property type="entry name" value="MTTASE_N"/>
    <property type="match status" value="1"/>
</dbReference>
<evidence type="ECO:0000256" key="3">
    <source>
        <dbReference type="ARBA" id="ARBA00022679"/>
    </source>
</evidence>
<keyword evidence="14" id="KW-1185">Reference proteome</keyword>
<dbReference type="Proteomes" id="UP001596425">
    <property type="component" value="Unassembled WGS sequence"/>
</dbReference>
<keyword evidence="9" id="KW-0819">tRNA processing</keyword>
<evidence type="ECO:0000256" key="6">
    <source>
        <dbReference type="ARBA" id="ARBA00023004"/>
    </source>
</evidence>
<dbReference type="InterPro" id="IPR058240">
    <property type="entry name" value="rSAM_sf"/>
</dbReference>
<dbReference type="SFLD" id="SFLDF00273">
    <property type="entry name" value="(dimethylallyl)adenosine_tRNA"/>
    <property type="match status" value="1"/>
</dbReference>
<gene>
    <name evidence="9 13" type="primary">miaB</name>
    <name evidence="13" type="ORF">ACFQBM_05185</name>
</gene>
<comment type="subcellular location">
    <subcellularLocation>
        <location evidence="9">Cytoplasm</location>
    </subcellularLocation>
</comment>
<name>A0ABW1YIY6_9GAMM</name>
<evidence type="ECO:0000313" key="13">
    <source>
        <dbReference type="EMBL" id="MFC6632660.1"/>
    </source>
</evidence>
<organism evidence="13 14">
    <name type="scientific">Microbulbifer taiwanensis</name>
    <dbReference type="NCBI Taxonomy" id="986746"/>
    <lineage>
        <taxon>Bacteria</taxon>
        <taxon>Pseudomonadati</taxon>
        <taxon>Pseudomonadota</taxon>
        <taxon>Gammaproteobacteria</taxon>
        <taxon>Cellvibrionales</taxon>
        <taxon>Microbulbiferaceae</taxon>
        <taxon>Microbulbifer</taxon>
    </lineage>
</organism>
<dbReference type="InterPro" id="IPR038135">
    <property type="entry name" value="Methylthiotransferase_N_sf"/>
</dbReference>
<evidence type="ECO:0000256" key="7">
    <source>
        <dbReference type="ARBA" id="ARBA00023014"/>
    </source>
</evidence>
<dbReference type="PANTHER" id="PTHR43020">
    <property type="entry name" value="CDK5 REGULATORY SUBUNIT-ASSOCIATED PROTEIN 1"/>
    <property type="match status" value="1"/>
</dbReference>
<keyword evidence="5 9" id="KW-0479">Metal-binding</keyword>
<comment type="catalytic activity">
    <reaction evidence="9">
        <text>N(6)-dimethylallyladenosine(37) in tRNA + (sulfur carrier)-SH + AH2 + 2 S-adenosyl-L-methionine = 2-methylsulfanyl-N(6)-dimethylallyladenosine(37) in tRNA + (sulfur carrier)-H + 5'-deoxyadenosine + L-methionine + A + S-adenosyl-L-homocysteine + 2 H(+)</text>
        <dbReference type="Rhea" id="RHEA:37067"/>
        <dbReference type="Rhea" id="RHEA-COMP:10375"/>
        <dbReference type="Rhea" id="RHEA-COMP:10376"/>
        <dbReference type="Rhea" id="RHEA-COMP:14737"/>
        <dbReference type="Rhea" id="RHEA-COMP:14739"/>
        <dbReference type="ChEBI" id="CHEBI:13193"/>
        <dbReference type="ChEBI" id="CHEBI:15378"/>
        <dbReference type="ChEBI" id="CHEBI:17319"/>
        <dbReference type="ChEBI" id="CHEBI:17499"/>
        <dbReference type="ChEBI" id="CHEBI:29917"/>
        <dbReference type="ChEBI" id="CHEBI:57844"/>
        <dbReference type="ChEBI" id="CHEBI:57856"/>
        <dbReference type="ChEBI" id="CHEBI:59789"/>
        <dbReference type="ChEBI" id="CHEBI:64428"/>
        <dbReference type="ChEBI" id="CHEBI:74415"/>
        <dbReference type="ChEBI" id="CHEBI:74417"/>
        <dbReference type="EC" id="2.8.4.3"/>
    </reaction>
</comment>
<dbReference type="InterPro" id="IPR005839">
    <property type="entry name" value="Methylthiotransferase"/>
</dbReference>
<dbReference type="Gene3D" id="3.40.50.12160">
    <property type="entry name" value="Methylthiotransferase, N-terminal domain"/>
    <property type="match status" value="1"/>
</dbReference>
<dbReference type="SFLD" id="SFLDS00029">
    <property type="entry name" value="Radical_SAM"/>
    <property type="match status" value="1"/>
</dbReference>
<dbReference type="InterPro" id="IPR020612">
    <property type="entry name" value="Methylthiotransferase_CS"/>
</dbReference>
<evidence type="ECO:0000256" key="9">
    <source>
        <dbReference type="HAMAP-Rule" id="MF_01864"/>
    </source>
</evidence>
<dbReference type="SFLD" id="SFLDG01061">
    <property type="entry name" value="methylthiotransferase"/>
    <property type="match status" value="1"/>
</dbReference>
<dbReference type="GO" id="GO:0035597">
    <property type="term" value="F:tRNA-2-methylthio-N(6)-dimethylallyladenosine(37) synthase activity"/>
    <property type="evidence" value="ECO:0007669"/>
    <property type="project" value="UniProtKB-EC"/>
</dbReference>
<dbReference type="Gene3D" id="3.80.30.20">
    <property type="entry name" value="tm_1862 like domain"/>
    <property type="match status" value="1"/>
</dbReference>
<keyword evidence="3 9" id="KW-0808">Transferase</keyword>
<feature type="binding site" evidence="9">
    <location>
        <position position="170"/>
    </location>
    <ligand>
        <name>[4Fe-4S] cluster</name>
        <dbReference type="ChEBI" id="CHEBI:49883"/>
        <label>2</label>
        <note>4Fe-4S-S-AdoMet</note>
    </ligand>
</feature>
<evidence type="ECO:0000259" key="10">
    <source>
        <dbReference type="PROSITE" id="PS50926"/>
    </source>
</evidence>
<evidence type="ECO:0000313" key="14">
    <source>
        <dbReference type="Proteomes" id="UP001596425"/>
    </source>
</evidence>
<dbReference type="SMART" id="SM00729">
    <property type="entry name" value="Elp3"/>
    <property type="match status" value="1"/>
</dbReference>
<dbReference type="Pfam" id="PF01938">
    <property type="entry name" value="TRAM"/>
    <property type="match status" value="1"/>
</dbReference>
<comment type="cofactor">
    <cofactor evidence="9">
        <name>[4Fe-4S] cluster</name>
        <dbReference type="ChEBI" id="CHEBI:49883"/>
    </cofactor>
    <text evidence="9">Binds 2 [4Fe-4S] clusters. One cluster is coordinated with 3 cysteines and an exchangeable S-adenosyl-L-methionine.</text>
</comment>
<dbReference type="Pfam" id="PF04055">
    <property type="entry name" value="Radical_SAM"/>
    <property type="match status" value="1"/>
</dbReference>
<evidence type="ECO:0000256" key="5">
    <source>
        <dbReference type="ARBA" id="ARBA00022723"/>
    </source>
</evidence>
<dbReference type="PANTHER" id="PTHR43020:SF2">
    <property type="entry name" value="MITOCHONDRIAL TRNA METHYLTHIOTRANSFERASE CDK5RAP1"/>
    <property type="match status" value="1"/>
</dbReference>
<protein>
    <recommendedName>
        <fullName evidence="8 9">tRNA-2-methylthio-N(6)-dimethylallyladenosine synthase</fullName>
        <ecNumber evidence="8 9">2.8.4.3</ecNumber>
    </recommendedName>
    <alternativeName>
        <fullName evidence="9">(Dimethylallyl)adenosine tRNA methylthiotransferase MiaB</fullName>
    </alternativeName>
    <alternativeName>
        <fullName evidence="9">tRNA-i(6)A37 methylthiotransferase</fullName>
    </alternativeName>
</protein>